<name>A0ABQ5V592_9PROT</name>
<evidence type="ECO:0000313" key="2">
    <source>
        <dbReference type="Proteomes" id="UP001161391"/>
    </source>
</evidence>
<dbReference type="Proteomes" id="UP001161391">
    <property type="component" value="Unassembled WGS sequence"/>
</dbReference>
<reference evidence="1" key="2">
    <citation type="submission" date="2023-01" db="EMBL/GenBank/DDBJ databases">
        <title>Draft genome sequence of Algimonas ampicilliniresistens strain NBRC 108219.</title>
        <authorList>
            <person name="Sun Q."/>
            <person name="Mori K."/>
        </authorList>
    </citation>
    <scope>NUCLEOTIDE SEQUENCE</scope>
    <source>
        <strain evidence="1">NBRC 108219</strain>
    </source>
</reference>
<dbReference type="PANTHER" id="PTHR43611:SF3">
    <property type="entry name" value="FLAVIN MONONUCLEOTIDE HYDROLASE 1, CHLOROPLATIC"/>
    <property type="match status" value="1"/>
</dbReference>
<dbReference type="SFLD" id="SFLDS00003">
    <property type="entry name" value="Haloacid_Dehalogenase"/>
    <property type="match status" value="1"/>
</dbReference>
<dbReference type="InterPro" id="IPR006439">
    <property type="entry name" value="HAD-SF_hydro_IA"/>
</dbReference>
<comment type="caution">
    <text evidence="1">The sequence shown here is derived from an EMBL/GenBank/DDBJ whole genome shotgun (WGS) entry which is preliminary data.</text>
</comment>
<protein>
    <submittedName>
        <fullName evidence="1">Haloacid dehalogenase</fullName>
    </submittedName>
</protein>
<accession>A0ABQ5V592</accession>
<organism evidence="1 2">
    <name type="scientific">Algimonas ampicilliniresistens</name>
    <dbReference type="NCBI Taxonomy" id="1298735"/>
    <lineage>
        <taxon>Bacteria</taxon>
        <taxon>Pseudomonadati</taxon>
        <taxon>Pseudomonadota</taxon>
        <taxon>Alphaproteobacteria</taxon>
        <taxon>Maricaulales</taxon>
        <taxon>Robiginitomaculaceae</taxon>
        <taxon>Algimonas</taxon>
    </lineage>
</organism>
<dbReference type="Gene3D" id="3.40.50.1000">
    <property type="entry name" value="HAD superfamily/HAD-like"/>
    <property type="match status" value="1"/>
</dbReference>
<dbReference type="InterPro" id="IPR036412">
    <property type="entry name" value="HAD-like_sf"/>
</dbReference>
<reference evidence="1" key="1">
    <citation type="journal article" date="2014" name="Int. J. Syst. Evol. Microbiol.">
        <title>Complete genome of a new Firmicutes species belonging to the dominant human colonic microbiota ('Ruminococcus bicirculans') reveals two chromosomes and a selective capacity to utilize plant glucans.</title>
        <authorList>
            <consortium name="NISC Comparative Sequencing Program"/>
            <person name="Wegmann U."/>
            <person name="Louis P."/>
            <person name="Goesmann A."/>
            <person name="Henrissat B."/>
            <person name="Duncan S.H."/>
            <person name="Flint H.J."/>
        </authorList>
    </citation>
    <scope>NUCLEOTIDE SEQUENCE</scope>
    <source>
        <strain evidence="1">NBRC 108219</strain>
    </source>
</reference>
<keyword evidence="2" id="KW-1185">Reference proteome</keyword>
<dbReference type="Gene3D" id="1.10.150.240">
    <property type="entry name" value="Putative phosphatase, domain 2"/>
    <property type="match status" value="1"/>
</dbReference>
<dbReference type="InterPro" id="IPR023198">
    <property type="entry name" value="PGP-like_dom2"/>
</dbReference>
<dbReference type="Pfam" id="PF00702">
    <property type="entry name" value="Hydrolase"/>
    <property type="match status" value="1"/>
</dbReference>
<proteinExistence type="predicted"/>
<dbReference type="RefSeq" id="WP_284386570.1">
    <property type="nucleotide sequence ID" value="NZ_BSNK01000001.1"/>
</dbReference>
<dbReference type="InterPro" id="IPR023214">
    <property type="entry name" value="HAD_sf"/>
</dbReference>
<sequence>MNDGVEALLFDLGGVVVPWVGIDAIADHIGRSPAVIHEQFNASDVLRGYRLGTVDDQSFLDELKAQFDLGQDHAQLAADWNGWVKAPFPGVVEAIESLQNRFQTACLSNTNAMHWSHLHKMFDVQGLFDPALASHEMHLAKPDPVIFQRAVARLGLPASNILFFDDMMDNVLMARQMGLRAEHVDSAQGVLPVLQRLGFVA</sequence>
<dbReference type="EMBL" id="BSNK01000001">
    <property type="protein sequence ID" value="GLQ22255.1"/>
    <property type="molecule type" value="Genomic_DNA"/>
</dbReference>
<dbReference type="PANTHER" id="PTHR43611">
    <property type="entry name" value="ALPHA-D-GLUCOSE 1-PHOSPHATE PHOSPHATASE"/>
    <property type="match status" value="1"/>
</dbReference>
<evidence type="ECO:0000313" key="1">
    <source>
        <dbReference type="EMBL" id="GLQ22255.1"/>
    </source>
</evidence>
<dbReference type="NCBIfam" id="TIGR01509">
    <property type="entry name" value="HAD-SF-IA-v3"/>
    <property type="match status" value="1"/>
</dbReference>
<gene>
    <name evidence="1" type="ORF">GCM10007853_01290</name>
</gene>
<dbReference type="PRINTS" id="PR00413">
    <property type="entry name" value="HADHALOGNASE"/>
</dbReference>
<dbReference type="SUPFAM" id="SSF56784">
    <property type="entry name" value="HAD-like"/>
    <property type="match status" value="1"/>
</dbReference>
<dbReference type="SFLD" id="SFLDG01129">
    <property type="entry name" value="C1.5:_HAD__Beta-PGM__Phosphata"/>
    <property type="match status" value="1"/>
</dbReference>